<evidence type="ECO:0000313" key="1">
    <source>
        <dbReference type="EMBL" id="MFC5022503.1"/>
    </source>
</evidence>
<dbReference type="RefSeq" id="WP_345690797.1">
    <property type="nucleotide sequence ID" value="NZ_BAABIT010000001.1"/>
</dbReference>
<dbReference type="Proteomes" id="UP001595829">
    <property type="component" value="Unassembled WGS sequence"/>
</dbReference>
<keyword evidence="2" id="KW-1185">Reference proteome</keyword>
<gene>
    <name evidence="1" type="ORF">ACFPM3_10205</name>
</gene>
<name>A0ABV9XCW7_9ACTN</name>
<protein>
    <submittedName>
        <fullName evidence="1">Uncharacterized protein</fullName>
    </submittedName>
</protein>
<organism evidence="1 2">
    <name type="scientific">Streptomyces coeruleoprunus</name>
    <dbReference type="NCBI Taxonomy" id="285563"/>
    <lineage>
        <taxon>Bacteria</taxon>
        <taxon>Bacillati</taxon>
        <taxon>Actinomycetota</taxon>
        <taxon>Actinomycetes</taxon>
        <taxon>Kitasatosporales</taxon>
        <taxon>Streptomycetaceae</taxon>
        <taxon>Streptomyces</taxon>
    </lineage>
</organism>
<comment type="caution">
    <text evidence="1">The sequence shown here is derived from an EMBL/GenBank/DDBJ whole genome shotgun (WGS) entry which is preliminary data.</text>
</comment>
<reference evidence="2" key="1">
    <citation type="journal article" date="2019" name="Int. J. Syst. Evol. Microbiol.">
        <title>The Global Catalogue of Microorganisms (GCM) 10K type strain sequencing project: providing services to taxonomists for standard genome sequencing and annotation.</title>
        <authorList>
            <consortium name="The Broad Institute Genomics Platform"/>
            <consortium name="The Broad Institute Genome Sequencing Center for Infectious Disease"/>
            <person name="Wu L."/>
            <person name="Ma J."/>
        </authorList>
    </citation>
    <scope>NUCLEOTIDE SEQUENCE [LARGE SCALE GENOMIC DNA]</scope>
    <source>
        <strain evidence="2">CGMCC 4.1648</strain>
    </source>
</reference>
<accession>A0ABV9XCW7</accession>
<sequence>MPAERIPAVKARVGKRGFSAYVSAAVEAEVGPPGPEVEEWAEEVFRRAEAKAAAQRAARLGHRP</sequence>
<dbReference type="EMBL" id="JBHSJD010000007">
    <property type="protein sequence ID" value="MFC5022503.1"/>
    <property type="molecule type" value="Genomic_DNA"/>
</dbReference>
<evidence type="ECO:0000313" key="2">
    <source>
        <dbReference type="Proteomes" id="UP001595829"/>
    </source>
</evidence>
<proteinExistence type="predicted"/>